<organism evidence="11 12">
    <name type="scientific">Candidatus Marimicrobium litorale</name>
    <dbReference type="NCBI Taxonomy" id="2518991"/>
    <lineage>
        <taxon>Bacteria</taxon>
        <taxon>Pseudomonadati</taxon>
        <taxon>Pseudomonadota</taxon>
        <taxon>Gammaproteobacteria</taxon>
        <taxon>Cellvibrionales</taxon>
        <taxon>Halieaceae</taxon>
        <taxon>Marimicrobium</taxon>
    </lineage>
</organism>
<dbReference type="PROSITE" id="PS51257">
    <property type="entry name" value="PROKAR_LIPOPROTEIN"/>
    <property type="match status" value="1"/>
</dbReference>
<protein>
    <recommendedName>
        <fullName evidence="4">Outer-membrane lipoprotein carrier protein</fullName>
    </recommendedName>
</protein>
<dbReference type="Gene3D" id="2.50.20.10">
    <property type="entry name" value="Lipoprotein localisation LolA/LolB/LppX"/>
    <property type="match status" value="1"/>
</dbReference>
<dbReference type="CDD" id="cd16325">
    <property type="entry name" value="LolA"/>
    <property type="match status" value="1"/>
</dbReference>
<keyword evidence="7" id="KW-0574">Periplasm</keyword>
<keyword evidence="8" id="KW-0653">Protein transport</keyword>
<dbReference type="PANTHER" id="PTHR35869">
    <property type="entry name" value="OUTER-MEMBRANE LIPOPROTEIN CARRIER PROTEIN"/>
    <property type="match status" value="1"/>
</dbReference>
<keyword evidence="12" id="KW-1185">Reference proteome</keyword>
<evidence type="ECO:0000256" key="7">
    <source>
        <dbReference type="ARBA" id="ARBA00022764"/>
    </source>
</evidence>
<dbReference type="Pfam" id="PF03548">
    <property type="entry name" value="LolA"/>
    <property type="match status" value="1"/>
</dbReference>
<dbReference type="InterPro" id="IPR004564">
    <property type="entry name" value="OM_lipoprot_carrier_LolA-like"/>
</dbReference>
<dbReference type="EMBL" id="SHNO01000001">
    <property type="protein sequence ID" value="MCX2976488.1"/>
    <property type="molecule type" value="Genomic_DNA"/>
</dbReference>
<feature type="chain" id="PRO_5045603456" description="Outer-membrane lipoprotein carrier protein" evidence="10">
    <location>
        <begin position="24"/>
        <end position="212"/>
    </location>
</feature>
<comment type="subunit">
    <text evidence="3">Monomer.</text>
</comment>
<evidence type="ECO:0000256" key="4">
    <source>
        <dbReference type="ARBA" id="ARBA00014035"/>
    </source>
</evidence>
<evidence type="ECO:0000313" key="11">
    <source>
        <dbReference type="EMBL" id="MCX2976488.1"/>
    </source>
</evidence>
<comment type="similarity">
    <text evidence="2">Belongs to the LolA family.</text>
</comment>
<keyword evidence="11" id="KW-0449">Lipoprotein</keyword>
<evidence type="ECO:0000256" key="1">
    <source>
        <dbReference type="ARBA" id="ARBA00004418"/>
    </source>
</evidence>
<comment type="subcellular location">
    <subcellularLocation>
        <location evidence="1">Periplasm</location>
    </subcellularLocation>
</comment>
<evidence type="ECO:0000256" key="3">
    <source>
        <dbReference type="ARBA" id="ARBA00011245"/>
    </source>
</evidence>
<dbReference type="InterPro" id="IPR029046">
    <property type="entry name" value="LolA/LolB/LppX"/>
</dbReference>
<dbReference type="Proteomes" id="UP001143304">
    <property type="component" value="Unassembled WGS sequence"/>
</dbReference>
<accession>A0ABT3T2K5</accession>
<evidence type="ECO:0000256" key="8">
    <source>
        <dbReference type="ARBA" id="ARBA00022927"/>
    </source>
</evidence>
<evidence type="ECO:0000256" key="5">
    <source>
        <dbReference type="ARBA" id="ARBA00022448"/>
    </source>
</evidence>
<keyword evidence="9" id="KW-0143">Chaperone</keyword>
<dbReference type="PANTHER" id="PTHR35869:SF1">
    <property type="entry name" value="OUTER-MEMBRANE LIPOPROTEIN CARRIER PROTEIN"/>
    <property type="match status" value="1"/>
</dbReference>
<gene>
    <name evidence="11" type="primary">lolA</name>
    <name evidence="11" type="ORF">EYC82_03875</name>
</gene>
<evidence type="ECO:0000256" key="10">
    <source>
        <dbReference type="SAM" id="SignalP"/>
    </source>
</evidence>
<dbReference type="NCBIfam" id="TIGR00547">
    <property type="entry name" value="lolA"/>
    <property type="match status" value="1"/>
</dbReference>
<name>A0ABT3T2K5_9GAMM</name>
<evidence type="ECO:0000256" key="2">
    <source>
        <dbReference type="ARBA" id="ARBA00007615"/>
    </source>
</evidence>
<evidence type="ECO:0000313" key="12">
    <source>
        <dbReference type="Proteomes" id="UP001143304"/>
    </source>
</evidence>
<evidence type="ECO:0000256" key="9">
    <source>
        <dbReference type="ARBA" id="ARBA00023186"/>
    </source>
</evidence>
<sequence>MGKRMKSLSFTLLLTGFSCLSFAQSSSPDNAIDALLDALAPLDQLQGEFTQRQYGSRGELLTESGGTFRLLRPGYFSWEIQQPDRQLIIAGPEYLWHHDRDLETATRRPVTTGAEWTPLQILGGDGSALRENFAVVQLEPGRFELTPLTPQMGFKQLNLTLDADSLRQMVIHDTLDQSVVIDFFLADSAVTLTASDFAFNPPAEADLFYHDE</sequence>
<proteinExistence type="inferred from homology"/>
<comment type="caution">
    <text evidence="11">The sequence shown here is derived from an EMBL/GenBank/DDBJ whole genome shotgun (WGS) entry which is preliminary data.</text>
</comment>
<feature type="signal peptide" evidence="10">
    <location>
        <begin position="1"/>
        <end position="23"/>
    </location>
</feature>
<dbReference type="InterPro" id="IPR018323">
    <property type="entry name" value="OM_lipoprot_carrier_LolA_Pbac"/>
</dbReference>
<evidence type="ECO:0000256" key="6">
    <source>
        <dbReference type="ARBA" id="ARBA00022729"/>
    </source>
</evidence>
<reference evidence="11" key="1">
    <citation type="submission" date="2019-02" db="EMBL/GenBank/DDBJ databases">
        <authorList>
            <person name="Li S.-H."/>
        </authorList>
    </citation>
    <scope>NUCLEOTIDE SEQUENCE</scope>
    <source>
        <strain evidence="11">IMCC11814</strain>
    </source>
</reference>
<keyword evidence="5" id="KW-0813">Transport</keyword>
<dbReference type="SUPFAM" id="SSF89392">
    <property type="entry name" value="Prokaryotic lipoproteins and lipoprotein localization factors"/>
    <property type="match status" value="1"/>
</dbReference>
<keyword evidence="6 10" id="KW-0732">Signal</keyword>